<feature type="transmembrane region" description="Helical" evidence="7">
    <location>
        <begin position="20"/>
        <end position="38"/>
    </location>
</feature>
<dbReference type="InterPro" id="IPR000731">
    <property type="entry name" value="SSD"/>
</dbReference>
<reference evidence="9" key="1">
    <citation type="submission" date="2018-05" db="EMBL/GenBank/DDBJ databases">
        <authorList>
            <person name="Lanie J.A."/>
            <person name="Ng W.-L."/>
            <person name="Kazmierczak K.M."/>
            <person name="Andrzejewski T.M."/>
            <person name="Davidsen T.M."/>
            <person name="Wayne K.J."/>
            <person name="Tettelin H."/>
            <person name="Glass J.I."/>
            <person name="Rusch D."/>
            <person name="Podicherti R."/>
            <person name="Tsui H.-C.T."/>
            <person name="Winkler M.E."/>
        </authorList>
    </citation>
    <scope>NUCLEOTIDE SEQUENCE</scope>
</reference>
<evidence type="ECO:0000256" key="2">
    <source>
        <dbReference type="ARBA" id="ARBA00010157"/>
    </source>
</evidence>
<dbReference type="InterPro" id="IPR050545">
    <property type="entry name" value="Mycobact_MmpL"/>
</dbReference>
<dbReference type="InterPro" id="IPR004869">
    <property type="entry name" value="MMPL_dom"/>
</dbReference>
<keyword evidence="5 7" id="KW-1133">Transmembrane helix</keyword>
<gene>
    <name evidence="9" type="ORF">METZ01_LOCUS479410</name>
</gene>
<feature type="non-terminal residue" evidence="9">
    <location>
        <position position="1"/>
    </location>
</feature>
<evidence type="ECO:0000256" key="3">
    <source>
        <dbReference type="ARBA" id="ARBA00022475"/>
    </source>
</evidence>
<dbReference type="PANTHER" id="PTHR33406">
    <property type="entry name" value="MEMBRANE PROTEIN MJ1562-RELATED"/>
    <property type="match status" value="1"/>
</dbReference>
<evidence type="ECO:0000259" key="8">
    <source>
        <dbReference type="PROSITE" id="PS50156"/>
    </source>
</evidence>
<dbReference type="AlphaFoldDB" id="A0A383C298"/>
<keyword evidence="3" id="KW-1003">Cell membrane</keyword>
<dbReference type="Pfam" id="PF03176">
    <property type="entry name" value="MMPL"/>
    <property type="match status" value="1"/>
</dbReference>
<organism evidence="9">
    <name type="scientific">marine metagenome</name>
    <dbReference type="NCBI Taxonomy" id="408172"/>
    <lineage>
        <taxon>unclassified sequences</taxon>
        <taxon>metagenomes</taxon>
        <taxon>ecological metagenomes</taxon>
    </lineage>
</organism>
<dbReference type="PANTHER" id="PTHR33406:SF6">
    <property type="entry name" value="MEMBRANE PROTEIN YDGH-RELATED"/>
    <property type="match status" value="1"/>
</dbReference>
<sequence>LLWFFGFMHIFDIGFNLYNVIVFPTLIGMGVANTVHILHRYREEGANSLRRVLRTTGKALSATSLTTMAGFSGLVIVRHPGLNSMGLVALVGLANCFLAALVLLPALLQVLESRSNPAPQEANRSPSPPSTP</sequence>
<dbReference type="GO" id="GO:0005886">
    <property type="term" value="C:plasma membrane"/>
    <property type="evidence" value="ECO:0007669"/>
    <property type="project" value="UniProtKB-SubCell"/>
</dbReference>
<dbReference type="EMBL" id="UINC01205399">
    <property type="protein sequence ID" value="SVE26556.1"/>
    <property type="molecule type" value="Genomic_DNA"/>
</dbReference>
<feature type="transmembrane region" description="Helical" evidence="7">
    <location>
        <begin position="59"/>
        <end position="79"/>
    </location>
</feature>
<name>A0A383C298_9ZZZZ</name>
<evidence type="ECO:0000256" key="6">
    <source>
        <dbReference type="ARBA" id="ARBA00023136"/>
    </source>
</evidence>
<dbReference type="PROSITE" id="PS50156">
    <property type="entry name" value="SSD"/>
    <property type="match status" value="1"/>
</dbReference>
<feature type="transmembrane region" description="Helical" evidence="7">
    <location>
        <begin position="85"/>
        <end position="108"/>
    </location>
</feature>
<dbReference type="SUPFAM" id="SSF82866">
    <property type="entry name" value="Multidrug efflux transporter AcrB transmembrane domain"/>
    <property type="match status" value="1"/>
</dbReference>
<comment type="similarity">
    <text evidence="2">Belongs to the resistance-nodulation-cell division (RND) (TC 2.A.6) family. MmpL subfamily.</text>
</comment>
<keyword evidence="4 7" id="KW-0812">Transmembrane</keyword>
<protein>
    <recommendedName>
        <fullName evidence="8">SSD domain-containing protein</fullName>
    </recommendedName>
</protein>
<evidence type="ECO:0000256" key="1">
    <source>
        <dbReference type="ARBA" id="ARBA00004651"/>
    </source>
</evidence>
<evidence type="ECO:0000256" key="4">
    <source>
        <dbReference type="ARBA" id="ARBA00022692"/>
    </source>
</evidence>
<feature type="domain" description="SSD" evidence="8">
    <location>
        <begin position="1"/>
        <end position="110"/>
    </location>
</feature>
<accession>A0A383C298</accession>
<evidence type="ECO:0000256" key="7">
    <source>
        <dbReference type="SAM" id="Phobius"/>
    </source>
</evidence>
<evidence type="ECO:0000313" key="9">
    <source>
        <dbReference type="EMBL" id="SVE26556.1"/>
    </source>
</evidence>
<keyword evidence="6 7" id="KW-0472">Membrane</keyword>
<evidence type="ECO:0000256" key="5">
    <source>
        <dbReference type="ARBA" id="ARBA00022989"/>
    </source>
</evidence>
<proteinExistence type="inferred from homology"/>
<dbReference type="Gene3D" id="1.20.1640.10">
    <property type="entry name" value="Multidrug efflux transporter AcrB transmembrane domain"/>
    <property type="match status" value="1"/>
</dbReference>
<comment type="subcellular location">
    <subcellularLocation>
        <location evidence="1">Cell membrane</location>
        <topology evidence="1">Multi-pass membrane protein</topology>
    </subcellularLocation>
</comment>